<dbReference type="InterPro" id="IPR006103">
    <property type="entry name" value="Glyco_hydro_2_cat"/>
</dbReference>
<feature type="domain" description="Glycosyl hydrolases family 2 sugar binding" evidence="6">
    <location>
        <begin position="21"/>
        <end position="174"/>
    </location>
</feature>
<protein>
    <recommendedName>
        <fullName evidence="9">Beta-galactosidase</fullName>
    </recommendedName>
</protein>
<comment type="caution">
    <text evidence="7">The sequence shown here is derived from an EMBL/GenBank/DDBJ whole genome shotgun (WGS) entry which is preliminary data.</text>
</comment>
<sequence length="904" mass="101928">MNEIETIRTQSTAESYRTEWSLNGTWEFALDPDDEGLDGDWFATDADWPEQTPVDVPHAWQERDEYLDYTGVAWYRRRIEVPETDADERVALSFAAVDYEATVWVNGEEVGRHCDGYLPFEFDVTDESQTGENTMVVRVEDRDDIEEIPHGKQGKPWYTRVSGIWGDVELQTHPATRTTNARVTPNLDADTAEVELAFEMAGESRDLTAVVTATFDGEVVAEAAAELDDEDTTTVELDIENPNYWTPESPDLYDLAVFLSADGESIDRYEDYFGMRTFEVTEERFLLNGEPLRLRGALDQGYYPETLYRPFEDDLFEREIRIAKKLGFNMLRKHIKPAHPDFVEAADRFGILVWEEPANPSVYTERSKREVRDQLKGLIERDYNSPSVVVWSIYNEEWGIGGHYEEGEESLWTDEEKQQYLAELYETVREWDSTRPLCDNSGWAHVATDINDYHRYFVSPDRADAWADDLDHIIAHPADNYGAKETDPDESPIVVSEFGTWGLFDVDEFRDRYGGEPSWFDHDFFDDPIKRPAGVDERFEESQLSSVFDGYEDLANAWQEREFVSIADVIGQMRTREDIAGYVITEFSDIEWEFNGLLDYYREEKTFCDEFASVNAPVMLRLEPHARTAWRGNEIPVDVVVVNDTADSVEADVSWEAFDDAGTVEIDADGGSIERVTDAFIVNTADTTGVSSDEVTATLETSFGTVTAAERLWTVEDTSSANDDVTALVRGAISPHVAAAANGIATQHEFNADIDIAIVTEMDDSVRAFAEDGGAVILVPGSDGTMSDESPFEFRELPATESWNLVSSLFYSDSELVADVVTDRRLGWAFDDLYPYAVADVAESDDAHVGYVEGWLVNEGSPLMTRPFGAGTITACTFRITDVYGKHPTATILMSNIIARVTSE</sequence>
<dbReference type="Pfam" id="PF02837">
    <property type="entry name" value="Glyco_hydro_2_N"/>
    <property type="match status" value="1"/>
</dbReference>
<evidence type="ECO:0000313" key="8">
    <source>
        <dbReference type="Proteomes" id="UP001501729"/>
    </source>
</evidence>
<reference evidence="7 8" key="1">
    <citation type="journal article" date="2019" name="Int. J. Syst. Evol. Microbiol.">
        <title>The Global Catalogue of Microorganisms (GCM) 10K type strain sequencing project: providing services to taxonomists for standard genome sequencing and annotation.</title>
        <authorList>
            <consortium name="The Broad Institute Genomics Platform"/>
            <consortium name="The Broad Institute Genome Sequencing Center for Infectious Disease"/>
            <person name="Wu L."/>
            <person name="Ma J."/>
        </authorList>
    </citation>
    <scope>NUCLEOTIDE SEQUENCE [LARGE SCALE GENOMIC DNA]</scope>
    <source>
        <strain evidence="7 8">JCM 17504</strain>
    </source>
</reference>
<dbReference type="RefSeq" id="WP_227778198.1">
    <property type="nucleotide sequence ID" value="NZ_BAABKX010000013.1"/>
</dbReference>
<keyword evidence="8" id="KW-1185">Reference proteome</keyword>
<accession>A0AAV3UJ77</accession>
<dbReference type="InterPro" id="IPR006101">
    <property type="entry name" value="Glyco_hydro_2"/>
</dbReference>
<dbReference type="AlphaFoldDB" id="A0AAV3UJ77"/>
<dbReference type="PANTHER" id="PTHR42732:SF2">
    <property type="entry name" value="BETA-MANNOSIDASE"/>
    <property type="match status" value="1"/>
</dbReference>
<proteinExistence type="inferred from homology"/>
<dbReference type="Gene3D" id="2.60.40.10">
    <property type="entry name" value="Immunoglobulins"/>
    <property type="match status" value="1"/>
</dbReference>
<dbReference type="GO" id="GO:0004553">
    <property type="term" value="F:hydrolase activity, hydrolyzing O-glycosyl compounds"/>
    <property type="evidence" value="ECO:0007669"/>
    <property type="project" value="InterPro"/>
</dbReference>
<dbReference type="Pfam" id="PF00703">
    <property type="entry name" value="Glyco_hydro_2"/>
    <property type="match status" value="1"/>
</dbReference>
<keyword evidence="2" id="KW-0378">Hydrolase</keyword>
<dbReference type="Gene3D" id="3.20.20.80">
    <property type="entry name" value="Glycosidases"/>
    <property type="match status" value="1"/>
</dbReference>
<dbReference type="InterPro" id="IPR006104">
    <property type="entry name" value="Glyco_hydro_2_N"/>
</dbReference>
<dbReference type="InterPro" id="IPR036156">
    <property type="entry name" value="Beta-gal/glucu_dom_sf"/>
</dbReference>
<feature type="domain" description="Glycoside hydrolase family 2 catalytic" evidence="5">
    <location>
        <begin position="279"/>
        <end position="498"/>
    </location>
</feature>
<evidence type="ECO:0000259" key="5">
    <source>
        <dbReference type="Pfam" id="PF02836"/>
    </source>
</evidence>
<dbReference type="InterPro" id="IPR008979">
    <property type="entry name" value="Galactose-bd-like_sf"/>
</dbReference>
<dbReference type="InterPro" id="IPR013783">
    <property type="entry name" value="Ig-like_fold"/>
</dbReference>
<dbReference type="GO" id="GO:0005975">
    <property type="term" value="P:carbohydrate metabolic process"/>
    <property type="evidence" value="ECO:0007669"/>
    <property type="project" value="InterPro"/>
</dbReference>
<dbReference type="SUPFAM" id="SSF49785">
    <property type="entry name" value="Galactose-binding domain-like"/>
    <property type="match status" value="1"/>
</dbReference>
<keyword evidence="3" id="KW-0326">Glycosidase</keyword>
<evidence type="ECO:0000256" key="2">
    <source>
        <dbReference type="ARBA" id="ARBA00022801"/>
    </source>
</evidence>
<dbReference type="InterPro" id="IPR006102">
    <property type="entry name" value="Ig-like_GH2"/>
</dbReference>
<dbReference type="Pfam" id="PF02836">
    <property type="entry name" value="Glyco_hydro_2_C"/>
    <property type="match status" value="1"/>
</dbReference>
<dbReference type="EMBL" id="BAABKX010000013">
    <property type="protein sequence ID" value="GAA5053141.1"/>
    <property type="molecule type" value="Genomic_DNA"/>
</dbReference>
<dbReference type="PRINTS" id="PR00132">
    <property type="entry name" value="GLHYDRLASE2"/>
</dbReference>
<dbReference type="SUPFAM" id="SSF51445">
    <property type="entry name" value="(Trans)glycosidases"/>
    <property type="match status" value="1"/>
</dbReference>
<evidence type="ECO:0000313" key="7">
    <source>
        <dbReference type="EMBL" id="GAA5053141.1"/>
    </source>
</evidence>
<dbReference type="Gene3D" id="2.60.120.260">
    <property type="entry name" value="Galactose-binding domain-like"/>
    <property type="match status" value="1"/>
</dbReference>
<gene>
    <name evidence="7" type="ORF">GCM10025751_30080</name>
</gene>
<dbReference type="InterPro" id="IPR017853">
    <property type="entry name" value="GH"/>
</dbReference>
<feature type="domain" description="Glycoside hydrolase family 2 immunoglobulin-like beta-sandwich" evidence="4">
    <location>
        <begin position="180"/>
        <end position="276"/>
    </location>
</feature>
<name>A0AAV3UJ77_9EURY</name>
<evidence type="ECO:0000256" key="1">
    <source>
        <dbReference type="ARBA" id="ARBA00007401"/>
    </source>
</evidence>
<dbReference type="SUPFAM" id="SSF49303">
    <property type="entry name" value="beta-Galactosidase/glucuronidase domain"/>
    <property type="match status" value="1"/>
</dbReference>
<evidence type="ECO:0008006" key="9">
    <source>
        <dbReference type="Google" id="ProtNLM"/>
    </source>
</evidence>
<organism evidence="7 8">
    <name type="scientific">Haladaptatus pallidirubidus</name>
    <dbReference type="NCBI Taxonomy" id="1008152"/>
    <lineage>
        <taxon>Archaea</taxon>
        <taxon>Methanobacteriati</taxon>
        <taxon>Methanobacteriota</taxon>
        <taxon>Stenosarchaea group</taxon>
        <taxon>Halobacteria</taxon>
        <taxon>Halobacteriales</taxon>
        <taxon>Haladaptataceae</taxon>
        <taxon>Haladaptatus</taxon>
    </lineage>
</organism>
<dbReference type="Proteomes" id="UP001501729">
    <property type="component" value="Unassembled WGS sequence"/>
</dbReference>
<evidence type="ECO:0000259" key="6">
    <source>
        <dbReference type="Pfam" id="PF02837"/>
    </source>
</evidence>
<dbReference type="PANTHER" id="PTHR42732">
    <property type="entry name" value="BETA-GALACTOSIDASE"/>
    <property type="match status" value="1"/>
</dbReference>
<evidence type="ECO:0000256" key="3">
    <source>
        <dbReference type="ARBA" id="ARBA00023295"/>
    </source>
</evidence>
<comment type="similarity">
    <text evidence="1">Belongs to the glycosyl hydrolase 2 family.</text>
</comment>
<evidence type="ECO:0000259" key="4">
    <source>
        <dbReference type="Pfam" id="PF00703"/>
    </source>
</evidence>
<dbReference type="InterPro" id="IPR051913">
    <property type="entry name" value="GH2_Domain-Containing"/>
</dbReference>
<dbReference type="GeneID" id="68616938"/>